<comment type="caution">
    <text evidence="3">The sequence shown here is derived from an EMBL/GenBank/DDBJ whole genome shotgun (WGS) entry which is preliminary data.</text>
</comment>
<dbReference type="Pfam" id="PF03457">
    <property type="entry name" value="HA"/>
    <property type="match status" value="1"/>
</dbReference>
<dbReference type="InterPro" id="IPR036388">
    <property type="entry name" value="WH-like_DNA-bd_sf"/>
</dbReference>
<dbReference type="Proteomes" id="UP000029221">
    <property type="component" value="Unassembled WGS sequence"/>
</dbReference>
<dbReference type="Gene3D" id="6.10.140.530">
    <property type="match status" value="1"/>
</dbReference>
<dbReference type="Gene3D" id="1.10.10.10">
    <property type="entry name" value="Winged helix-like DNA-binding domain superfamily/Winged helix DNA-binding domain"/>
    <property type="match status" value="1"/>
</dbReference>
<evidence type="ECO:0000313" key="3">
    <source>
        <dbReference type="EMBL" id="GAK97485.1"/>
    </source>
</evidence>
<dbReference type="SUPFAM" id="SSF88659">
    <property type="entry name" value="Sigma3 and sigma4 domains of RNA polymerase sigma factors"/>
    <property type="match status" value="1"/>
</dbReference>
<gene>
    <name evidence="3" type="ORF">JCM19294_21</name>
</gene>
<evidence type="ECO:0000259" key="2">
    <source>
        <dbReference type="Pfam" id="PF04545"/>
    </source>
</evidence>
<feature type="domain" description="Helicase-associated" evidence="1">
    <location>
        <begin position="593"/>
        <end position="653"/>
    </location>
</feature>
<dbReference type="eggNOG" id="ENOG502ZABG">
    <property type="taxonomic scope" value="Bacteria"/>
</dbReference>
<dbReference type="InterPro" id="IPR013324">
    <property type="entry name" value="RNA_pol_sigma_r3/r4-like"/>
</dbReference>
<dbReference type="Gene3D" id="1.10.150.20">
    <property type="entry name" value="5' to 3' exonuclease, C-terminal subdomain"/>
    <property type="match status" value="1"/>
</dbReference>
<name>A0A090Q3F0_9FLAO</name>
<dbReference type="Pfam" id="PF04545">
    <property type="entry name" value="Sigma70_r4"/>
    <property type="match status" value="1"/>
</dbReference>
<reference evidence="3" key="1">
    <citation type="journal article" date="2014" name="Genome Announc.">
        <title>Draft Genome Sequences of Marine Flavobacterium Nonlabens Strains NR17, NR24, NR27, NR32, NR33, and Ara13.</title>
        <authorList>
            <person name="Nakanishi M."/>
            <person name="Meirelles P."/>
            <person name="Suzuki R."/>
            <person name="Takatani N."/>
            <person name="Mino S."/>
            <person name="Suda W."/>
            <person name="Oshima K."/>
            <person name="Hattori M."/>
            <person name="Ohkuma M."/>
            <person name="Hosokawa M."/>
            <person name="Miyashita K."/>
            <person name="Thompson F.L."/>
            <person name="Niwa A."/>
            <person name="Sawabe T."/>
            <person name="Sawabe T."/>
        </authorList>
    </citation>
    <scope>NUCLEOTIDE SEQUENCE [LARGE SCALE GENOMIC DNA]</scope>
    <source>
        <strain evidence="3">JCM 19294</strain>
    </source>
</reference>
<organism evidence="3 4">
    <name type="scientific">Nonlabens tegetincola</name>
    <dbReference type="NCBI Taxonomy" id="323273"/>
    <lineage>
        <taxon>Bacteria</taxon>
        <taxon>Pseudomonadati</taxon>
        <taxon>Bacteroidota</taxon>
        <taxon>Flavobacteriia</taxon>
        <taxon>Flavobacteriales</taxon>
        <taxon>Flavobacteriaceae</taxon>
        <taxon>Nonlabens</taxon>
    </lineage>
</organism>
<proteinExistence type="predicted"/>
<dbReference type="InterPro" id="IPR005114">
    <property type="entry name" value="Helicase_assoc"/>
</dbReference>
<dbReference type="RefSeq" id="WP_042279143.1">
    <property type="nucleotide sequence ID" value="NZ_BBML01000006.1"/>
</dbReference>
<sequence>MTIDEIYKKEEISVRSYHVCKYNDLNSISDLKKYYYKNKSFEKLRNCGRKSNKELIDICSKYSDDYGVNNDIEVKNENPLKNIISNLTRVQREVINSFIFVNTNSLSVRSKNAISVHLKNNLKVKNFTEKVLLSESFNVQNIKNVGAKCVPEIELYISIIKDFIFEVSQTRDQNYLIALKNKFLIQRTFDIPLVPSEILESESIFQVTKFLLNQNAFFDETQTVIVKRAFKLFNNQKELTLDEIAEQVDLSRERVRQIRKLCLEDLFNKLLFISNFNDDLFQKYSIDIESMYIDINTDILNKINQSNNTNFSREFITFILSAYLNDSFSIVGNYEDVLQPKYFNSRNRHNWNNFYLVEKELSLEFDFTSFTNDISNRISDRIEESYSFNFKSYISKFLTNNNIDILELLFPICEVVINEEFEIYLDLEENINFKRNTSRQAHEYAFEALEYLGKPSKVKEIFQTVLELYPNYDTEETKIRVSMKRKNGFVPIGRKSVFGLKKWESELDNFKGGTIRDIVKEYLMQFAVPKHISDITEHVLKYRPKSNQYSILQNLKLDESGLYIFFKGSHIGLTTKKYASDFKKISEVKKTDRKTWEERFVILQNFVSTEKRLPFSNGVPEKEIKLYRWLNIQKSKQNKGKLPENKVEKLNSLLEKVPSINGRRRLNSNEKYQELISFVTNNHRLPSANKNGEENLYQFFYKQRKLFDKNELDSREETKFIEVAKLLQNIKYENKRN</sequence>
<keyword evidence="4" id="KW-1185">Reference proteome</keyword>
<evidence type="ECO:0000259" key="1">
    <source>
        <dbReference type="Pfam" id="PF03457"/>
    </source>
</evidence>
<dbReference type="EMBL" id="BBML01000006">
    <property type="protein sequence ID" value="GAK97485.1"/>
    <property type="molecule type" value="Genomic_DNA"/>
</dbReference>
<dbReference type="InterPro" id="IPR007630">
    <property type="entry name" value="RNA_pol_sigma70_r4"/>
</dbReference>
<dbReference type="AlphaFoldDB" id="A0A090Q3F0"/>
<dbReference type="GO" id="GO:0003700">
    <property type="term" value="F:DNA-binding transcription factor activity"/>
    <property type="evidence" value="ECO:0007669"/>
    <property type="project" value="InterPro"/>
</dbReference>
<dbReference type="GO" id="GO:0006352">
    <property type="term" value="P:DNA-templated transcription initiation"/>
    <property type="evidence" value="ECO:0007669"/>
    <property type="project" value="InterPro"/>
</dbReference>
<protein>
    <submittedName>
        <fullName evidence="3">Uncharacterized protein</fullName>
    </submittedName>
</protein>
<feature type="domain" description="RNA polymerase sigma-70 region 4" evidence="2">
    <location>
        <begin position="222"/>
        <end position="266"/>
    </location>
</feature>
<dbReference type="SUPFAM" id="SSF47789">
    <property type="entry name" value="C-terminal domain of RNA polymerase alpha subunit"/>
    <property type="match status" value="1"/>
</dbReference>
<evidence type="ECO:0000313" key="4">
    <source>
        <dbReference type="Proteomes" id="UP000029221"/>
    </source>
</evidence>
<accession>A0A090Q3F0</accession>